<dbReference type="SUPFAM" id="SSF56487">
    <property type="entry name" value="SRCR-like"/>
    <property type="match status" value="1"/>
</dbReference>
<feature type="compositionally biased region" description="Low complexity" evidence="3">
    <location>
        <begin position="317"/>
        <end position="337"/>
    </location>
</feature>
<feature type="compositionally biased region" description="Polar residues" evidence="3">
    <location>
        <begin position="191"/>
        <end position="204"/>
    </location>
</feature>
<reference evidence="7" key="1">
    <citation type="submission" date="2023-03" db="EMBL/GenBank/DDBJ databases">
        <authorList>
            <person name="Steffen K."/>
            <person name="Cardenas P."/>
        </authorList>
    </citation>
    <scope>NUCLEOTIDE SEQUENCE</scope>
</reference>
<evidence type="ECO:0000256" key="5">
    <source>
        <dbReference type="SAM" id="SignalP"/>
    </source>
</evidence>
<feature type="domain" description="SRCR" evidence="6">
    <location>
        <begin position="35"/>
        <end position="155"/>
    </location>
</feature>
<gene>
    <name evidence="7" type="ORF">GBAR_LOCUS172</name>
</gene>
<dbReference type="AlphaFoldDB" id="A0AA35W001"/>
<keyword evidence="5" id="KW-0732">Signal</keyword>
<feature type="signal peptide" evidence="5">
    <location>
        <begin position="1"/>
        <end position="23"/>
    </location>
</feature>
<comment type="caution">
    <text evidence="7">The sequence shown here is derived from an EMBL/GenBank/DDBJ whole genome shotgun (WGS) entry which is preliminary data.</text>
</comment>
<dbReference type="PROSITE" id="PS50287">
    <property type="entry name" value="SRCR_2"/>
    <property type="match status" value="1"/>
</dbReference>
<feature type="disulfide bond" evidence="2">
    <location>
        <begin position="127"/>
        <end position="137"/>
    </location>
</feature>
<evidence type="ECO:0000256" key="4">
    <source>
        <dbReference type="SAM" id="Phobius"/>
    </source>
</evidence>
<dbReference type="GO" id="GO:0016020">
    <property type="term" value="C:membrane"/>
    <property type="evidence" value="ECO:0007669"/>
    <property type="project" value="InterPro"/>
</dbReference>
<evidence type="ECO:0000256" key="1">
    <source>
        <dbReference type="ARBA" id="ARBA00023157"/>
    </source>
</evidence>
<keyword evidence="1 2" id="KW-1015">Disulfide bond</keyword>
<dbReference type="Gene3D" id="3.10.250.10">
    <property type="entry name" value="SRCR-like domain"/>
    <property type="match status" value="1"/>
</dbReference>
<dbReference type="EMBL" id="CASHTH010000029">
    <property type="protein sequence ID" value="CAI7989246.1"/>
    <property type="molecule type" value="Genomic_DNA"/>
</dbReference>
<feature type="compositionally biased region" description="Low complexity" evidence="3">
    <location>
        <begin position="205"/>
        <end position="229"/>
    </location>
</feature>
<evidence type="ECO:0000259" key="6">
    <source>
        <dbReference type="PROSITE" id="PS50287"/>
    </source>
</evidence>
<feature type="region of interest" description="Disordered" evidence="3">
    <location>
        <begin position="394"/>
        <end position="449"/>
    </location>
</feature>
<name>A0AA35W001_GEOBA</name>
<accession>A0AA35W001</accession>
<dbReference type="InterPro" id="IPR001190">
    <property type="entry name" value="SRCR"/>
</dbReference>
<dbReference type="InterPro" id="IPR036772">
    <property type="entry name" value="SRCR-like_dom_sf"/>
</dbReference>
<evidence type="ECO:0000313" key="7">
    <source>
        <dbReference type="EMBL" id="CAI7989246.1"/>
    </source>
</evidence>
<feature type="transmembrane region" description="Helical" evidence="4">
    <location>
        <begin position="233"/>
        <end position="260"/>
    </location>
</feature>
<comment type="caution">
    <text evidence="2">Lacks conserved residue(s) required for the propagation of feature annotation.</text>
</comment>
<evidence type="ECO:0000256" key="2">
    <source>
        <dbReference type="PROSITE-ProRule" id="PRU00196"/>
    </source>
</evidence>
<dbReference type="SMART" id="SM00202">
    <property type="entry name" value="SR"/>
    <property type="match status" value="1"/>
</dbReference>
<evidence type="ECO:0000256" key="3">
    <source>
        <dbReference type="SAM" id="MobiDB-lite"/>
    </source>
</evidence>
<feature type="chain" id="PRO_5041202073" description="SRCR domain-containing protein" evidence="5">
    <location>
        <begin position="24"/>
        <end position="449"/>
    </location>
</feature>
<sequence length="449" mass="48020">MRSHVWSLLAALLRVLLVRGASPEDPSPECSDEDLRLLTSFEDNDDISAALDGVLGDVRGILEICENELWKSGVLCLNEGDLEGEQWTTENTAVACRELGYPAPGDSGAYDIQPIEDNKRLSYIPQCMGSEERLRDCTTVDKDDSCDAPLVISCWNSSQATTSQLSPSLPVTYSASKPAATSPVSLLQSSSNAVSTTELQQPSLTTGPASTPDTDSPSTDTGTTDNGTTAPRALVYLATAVGTVVALLLVSIAGVLLYLACHRREKVRPQNEPYEVPVTTAARNQTFQEVPETEVLYDRATTSIQREDSQEYHTLNHSLSPSKPSPPLSSHSTGSSTGPPPVYDTVAPPGSSQANPARDPPTQKPPVYYHVLQSPTERAEEPAGHRYHILEQQESGGVNPSGGPAMYSEVGQRRAATLQPHRQAPPSSSSSSNLTISLPRNISGSTTLL</sequence>
<evidence type="ECO:0000313" key="8">
    <source>
        <dbReference type="Proteomes" id="UP001174909"/>
    </source>
</evidence>
<proteinExistence type="predicted"/>
<dbReference type="Proteomes" id="UP001174909">
    <property type="component" value="Unassembled WGS sequence"/>
</dbReference>
<feature type="compositionally biased region" description="Polar residues" evidence="3">
    <location>
        <begin position="433"/>
        <end position="449"/>
    </location>
</feature>
<feature type="region of interest" description="Disordered" evidence="3">
    <location>
        <begin position="191"/>
        <end position="229"/>
    </location>
</feature>
<keyword evidence="4" id="KW-0812">Transmembrane</keyword>
<protein>
    <recommendedName>
        <fullName evidence="6">SRCR domain-containing protein</fullName>
    </recommendedName>
</protein>
<organism evidence="7 8">
    <name type="scientific">Geodia barretti</name>
    <name type="common">Barrett's horny sponge</name>
    <dbReference type="NCBI Taxonomy" id="519541"/>
    <lineage>
        <taxon>Eukaryota</taxon>
        <taxon>Metazoa</taxon>
        <taxon>Porifera</taxon>
        <taxon>Demospongiae</taxon>
        <taxon>Heteroscleromorpha</taxon>
        <taxon>Tetractinellida</taxon>
        <taxon>Astrophorina</taxon>
        <taxon>Geodiidae</taxon>
        <taxon>Geodia</taxon>
    </lineage>
</organism>
<feature type="region of interest" description="Disordered" evidence="3">
    <location>
        <begin position="304"/>
        <end position="368"/>
    </location>
</feature>
<keyword evidence="4" id="KW-1133">Transmembrane helix</keyword>
<keyword evidence="4" id="KW-0472">Membrane</keyword>
<keyword evidence="8" id="KW-1185">Reference proteome</keyword>